<dbReference type="InterPro" id="IPR016440">
    <property type="entry name" value="Rubredoxin-O_OxRdtase"/>
</dbReference>
<gene>
    <name evidence="3" type="ORF">MTY_2407</name>
</gene>
<dbReference type="InterPro" id="IPR036866">
    <property type="entry name" value="RibonucZ/Hydroxyglut_hydro"/>
</dbReference>
<dbReference type="Proteomes" id="UP000063718">
    <property type="component" value="Unassembled WGS sequence"/>
</dbReference>
<evidence type="ECO:0000259" key="2">
    <source>
        <dbReference type="PROSITE" id="PS50902"/>
    </source>
</evidence>
<dbReference type="PANTHER" id="PTHR43717">
    <property type="entry name" value="ANAEROBIC NITRIC OXIDE REDUCTASE FLAVORUBREDOXIN"/>
    <property type="match status" value="1"/>
</dbReference>
<dbReference type="GO" id="GO:0010181">
    <property type="term" value="F:FMN binding"/>
    <property type="evidence" value="ECO:0007669"/>
    <property type="project" value="InterPro"/>
</dbReference>
<dbReference type="PIRSF" id="PIRSF005243">
    <property type="entry name" value="ROO"/>
    <property type="match status" value="1"/>
</dbReference>
<dbReference type="SUPFAM" id="SSF56281">
    <property type="entry name" value="Metallo-hydrolase/oxidoreductase"/>
    <property type="match status" value="1"/>
</dbReference>
<dbReference type="AlphaFoldDB" id="A0A0S6UDQ1"/>
<dbReference type="InterPro" id="IPR029039">
    <property type="entry name" value="Flavoprotein-like_sf"/>
</dbReference>
<sequence>MIIKQVDYRYNQKYLEIQAILLEAIFMSQPVAITDGIYWVGAVDWNIRYFHGPAFSTHRGTTYNAYLIVDDKTALVDTVYEPFKEELIAKLKQIKDPVKLDYLVVNHTESDHAGAFPAIMELCPDAHVLCTQRAFDSLKAHYSHIDFNYTIVKTGTSVSLGKRSLTFIEAPMLHWPDSMFTYVPEEALLLPNDAFGQHIATSVRFDDQVDAGLIMDEAAKYYANILMPFSNLIIKKLDEIQKMNLAIKTIAPSHGIIWRKDPGRIIEAYARWAEGQGTAKAVIAYDTMWLSTEKMAHALMDGLVAGGCEVKLFKLSVSDRNDVLKEILDARAVLVGSPTINNDILPVVSPLLDDLVGLRPKNKVGLAFGAYGWGGGAQKILEERLKAAKIELIAEPGPTVQWVPRGEDLQRCYELGRKIAARIVD</sequence>
<dbReference type="GO" id="GO:0009055">
    <property type="term" value="F:electron transfer activity"/>
    <property type="evidence" value="ECO:0007669"/>
    <property type="project" value="InterPro"/>
</dbReference>
<dbReference type="CDD" id="cd07709">
    <property type="entry name" value="flavodiiron_proteins_MBL-fold"/>
    <property type="match status" value="1"/>
</dbReference>
<accession>A0A0S6UDQ1</accession>
<dbReference type="Pfam" id="PF19583">
    <property type="entry name" value="ODP"/>
    <property type="match status" value="1"/>
</dbReference>
<evidence type="ECO:0000313" key="3">
    <source>
        <dbReference type="EMBL" id="GAF27066.1"/>
    </source>
</evidence>
<proteinExistence type="inferred from homology"/>
<feature type="domain" description="Flavodoxin-like" evidence="2">
    <location>
        <begin position="281"/>
        <end position="420"/>
    </location>
</feature>
<dbReference type="Pfam" id="PF00258">
    <property type="entry name" value="Flavodoxin_1"/>
    <property type="match status" value="1"/>
</dbReference>
<name>A0A0S6UDQ1_NEOTH</name>
<reference evidence="3" key="1">
    <citation type="journal article" date="2014" name="Gene">
        <title>Genome-guided analysis of transformation efficiency and carbon dioxide assimilation by Moorella thermoacetica Y72.</title>
        <authorList>
            <person name="Tsukahara K."/>
            <person name="Kita A."/>
            <person name="Nakashimada Y."/>
            <person name="Hoshino T."/>
            <person name="Murakami K."/>
        </authorList>
    </citation>
    <scope>NUCLEOTIDE SEQUENCE [LARGE SCALE GENOMIC DNA]</scope>
    <source>
        <strain evidence="3">Y72</strain>
    </source>
</reference>
<dbReference type="InterPro" id="IPR045761">
    <property type="entry name" value="ODP_dom"/>
</dbReference>
<dbReference type="InterPro" id="IPR008254">
    <property type="entry name" value="Flavodoxin/NO_synth"/>
</dbReference>
<dbReference type="SUPFAM" id="SSF52218">
    <property type="entry name" value="Flavoproteins"/>
    <property type="match status" value="1"/>
</dbReference>
<evidence type="ECO:0000256" key="1">
    <source>
        <dbReference type="ARBA" id="ARBA00007121"/>
    </source>
</evidence>
<dbReference type="PANTHER" id="PTHR43717:SF1">
    <property type="entry name" value="ANAEROBIC NITRIC OXIDE REDUCTASE FLAVORUBREDOXIN"/>
    <property type="match status" value="1"/>
</dbReference>
<protein>
    <submittedName>
        <fullName evidence="3">Uncharacterized flavoproteins</fullName>
    </submittedName>
</protein>
<dbReference type="Gene3D" id="3.40.50.360">
    <property type="match status" value="1"/>
</dbReference>
<dbReference type="EMBL" id="DF238840">
    <property type="protein sequence ID" value="GAF27066.1"/>
    <property type="molecule type" value="Genomic_DNA"/>
</dbReference>
<dbReference type="SMART" id="SM00849">
    <property type="entry name" value="Lactamase_B"/>
    <property type="match status" value="1"/>
</dbReference>
<dbReference type="Gene3D" id="3.60.15.10">
    <property type="entry name" value="Ribonuclease Z/Hydroxyacylglutathione hydrolase-like"/>
    <property type="match status" value="1"/>
</dbReference>
<dbReference type="InterPro" id="IPR001279">
    <property type="entry name" value="Metallo-B-lactamas"/>
</dbReference>
<comment type="similarity">
    <text evidence="1">In the N-terminal section; belongs to the zinc metallo-hydrolase group 3 family.</text>
</comment>
<dbReference type="GO" id="GO:0046872">
    <property type="term" value="F:metal ion binding"/>
    <property type="evidence" value="ECO:0007669"/>
    <property type="project" value="InterPro"/>
</dbReference>
<dbReference type="PROSITE" id="PS50902">
    <property type="entry name" value="FLAVODOXIN_LIKE"/>
    <property type="match status" value="1"/>
</dbReference>
<organism evidence="3">
    <name type="scientific">Moorella thermoacetica Y72</name>
    <dbReference type="NCBI Taxonomy" id="1325331"/>
    <lineage>
        <taxon>Bacteria</taxon>
        <taxon>Bacillati</taxon>
        <taxon>Bacillota</taxon>
        <taxon>Clostridia</taxon>
        <taxon>Neomoorellales</taxon>
        <taxon>Neomoorellaceae</taxon>
        <taxon>Neomoorella</taxon>
    </lineage>
</organism>
<dbReference type="GO" id="GO:0016651">
    <property type="term" value="F:oxidoreductase activity, acting on NAD(P)H"/>
    <property type="evidence" value="ECO:0007669"/>
    <property type="project" value="UniProtKB-ARBA"/>
</dbReference>